<dbReference type="CDD" id="cd06548">
    <property type="entry name" value="GH18_chitinase"/>
    <property type="match status" value="1"/>
</dbReference>
<dbReference type="PROSITE" id="PS51257">
    <property type="entry name" value="PROKAR_LIPOPROTEIN"/>
    <property type="match status" value="1"/>
</dbReference>
<evidence type="ECO:0000259" key="8">
    <source>
        <dbReference type="PROSITE" id="PS51910"/>
    </source>
</evidence>
<evidence type="ECO:0000256" key="6">
    <source>
        <dbReference type="RuleBase" id="RU000489"/>
    </source>
</evidence>
<dbReference type="EMBL" id="JBHTLJ010000005">
    <property type="protein sequence ID" value="MFD1163692.1"/>
    <property type="molecule type" value="Genomic_DNA"/>
</dbReference>
<evidence type="ECO:0000256" key="2">
    <source>
        <dbReference type="ARBA" id="ARBA00012729"/>
    </source>
</evidence>
<dbReference type="Gene3D" id="3.10.50.10">
    <property type="match status" value="1"/>
</dbReference>
<keyword evidence="5 6" id="KW-0326">Glycosidase</keyword>
<evidence type="ECO:0000313" key="9">
    <source>
        <dbReference type="EMBL" id="MFD1163692.1"/>
    </source>
</evidence>
<evidence type="ECO:0000256" key="5">
    <source>
        <dbReference type="ARBA" id="ARBA00023295"/>
    </source>
</evidence>
<evidence type="ECO:0000256" key="3">
    <source>
        <dbReference type="ARBA" id="ARBA00022801"/>
    </source>
</evidence>
<keyword evidence="4" id="KW-0624">Polysaccharide degradation</keyword>
<dbReference type="PROSITE" id="PS01095">
    <property type="entry name" value="GH18_1"/>
    <property type="match status" value="1"/>
</dbReference>
<dbReference type="SMART" id="SM00636">
    <property type="entry name" value="Glyco_18"/>
    <property type="match status" value="1"/>
</dbReference>
<evidence type="ECO:0000256" key="4">
    <source>
        <dbReference type="ARBA" id="ARBA00023024"/>
    </source>
</evidence>
<proteinExistence type="inferred from homology"/>
<comment type="catalytic activity">
    <reaction evidence="1">
        <text>Random endo-hydrolysis of N-acetyl-beta-D-glucosaminide (1-&gt;4)-beta-linkages in chitin and chitodextrins.</text>
        <dbReference type="EC" id="3.2.1.14"/>
    </reaction>
</comment>
<dbReference type="RefSeq" id="WP_311942025.1">
    <property type="nucleotide sequence ID" value="NZ_JAVSCK010000005.1"/>
</dbReference>
<dbReference type="EC" id="3.2.1.14" evidence="2"/>
<dbReference type="Pfam" id="PF00704">
    <property type="entry name" value="Glyco_hydro_18"/>
    <property type="match status" value="1"/>
</dbReference>
<dbReference type="GO" id="GO:0016787">
    <property type="term" value="F:hydrolase activity"/>
    <property type="evidence" value="ECO:0007669"/>
    <property type="project" value="UniProtKB-KW"/>
</dbReference>
<keyword evidence="4" id="KW-0119">Carbohydrate metabolism</keyword>
<keyword evidence="10" id="KW-1185">Reference proteome</keyword>
<evidence type="ECO:0000256" key="1">
    <source>
        <dbReference type="ARBA" id="ARBA00000822"/>
    </source>
</evidence>
<name>A0ABW3RFF8_9FLAO</name>
<reference evidence="10" key="1">
    <citation type="journal article" date="2019" name="Int. J. Syst. Evol. Microbiol.">
        <title>The Global Catalogue of Microorganisms (GCM) 10K type strain sequencing project: providing services to taxonomists for standard genome sequencing and annotation.</title>
        <authorList>
            <consortium name="The Broad Institute Genomics Platform"/>
            <consortium name="The Broad Institute Genome Sequencing Center for Infectious Disease"/>
            <person name="Wu L."/>
            <person name="Ma J."/>
        </authorList>
    </citation>
    <scope>NUCLEOTIDE SEQUENCE [LARGE SCALE GENOMIC DNA]</scope>
    <source>
        <strain evidence="10">CCUG 63246</strain>
    </source>
</reference>
<dbReference type="Proteomes" id="UP001597163">
    <property type="component" value="Unassembled WGS sequence"/>
</dbReference>
<feature type="domain" description="GH18" evidence="8">
    <location>
        <begin position="40"/>
        <end position="383"/>
    </location>
</feature>
<gene>
    <name evidence="9" type="ORF">ACFQ2E_14780</name>
</gene>
<dbReference type="PANTHER" id="PTHR11177:SF317">
    <property type="entry name" value="CHITINASE 12-RELATED"/>
    <property type="match status" value="1"/>
</dbReference>
<keyword evidence="4" id="KW-0146">Chitin degradation</keyword>
<organism evidence="9 10">
    <name type="scientific">Hwangdonia seohaensis</name>
    <dbReference type="NCBI Taxonomy" id="1240727"/>
    <lineage>
        <taxon>Bacteria</taxon>
        <taxon>Pseudomonadati</taxon>
        <taxon>Bacteroidota</taxon>
        <taxon>Flavobacteriia</taxon>
        <taxon>Flavobacteriales</taxon>
        <taxon>Flavobacteriaceae</taxon>
        <taxon>Hwangdonia</taxon>
    </lineage>
</organism>
<dbReference type="InterPro" id="IPR017853">
    <property type="entry name" value="GH"/>
</dbReference>
<dbReference type="PANTHER" id="PTHR11177">
    <property type="entry name" value="CHITINASE"/>
    <property type="match status" value="1"/>
</dbReference>
<dbReference type="InterPro" id="IPR001579">
    <property type="entry name" value="Glyco_hydro_18_chit_AS"/>
</dbReference>
<keyword evidence="3 6" id="KW-0378">Hydrolase</keyword>
<comment type="caution">
    <text evidence="9">The sequence shown here is derived from an EMBL/GenBank/DDBJ whole genome shotgun (WGS) entry which is preliminary data.</text>
</comment>
<dbReference type="InterPro" id="IPR029070">
    <property type="entry name" value="Chitinase_insertion_sf"/>
</dbReference>
<dbReference type="InterPro" id="IPR050314">
    <property type="entry name" value="Glycosyl_Hydrlase_18"/>
</dbReference>
<evidence type="ECO:0000313" key="10">
    <source>
        <dbReference type="Proteomes" id="UP001597163"/>
    </source>
</evidence>
<protein>
    <recommendedName>
        <fullName evidence="2">chitinase</fullName>
        <ecNumber evidence="2">3.2.1.14</ecNumber>
    </recommendedName>
</protein>
<evidence type="ECO:0000256" key="7">
    <source>
        <dbReference type="RuleBase" id="RU004453"/>
    </source>
</evidence>
<sequence>MKQLAYIVLAALFLACSNGTEKKSVPKKVESTEKESNKNYKIIGYAAGYEDYDFSKIDATKLTHINFAFANIVEGKAAFELDTDAAKIATLIGLKKQNPDLKVLYSVGGWVWSDQFSTMAAFESSRKKFAESCVDLLKEHGFDGVDLDWEYPGQRAEDNIFRPSDKDNFTLLLGDIRKALDAQGKKDNTHYLLTIATGADQAYINHTDLENAHKHLDFINIMCYDYFNGWMHQTGHHANLHPSEKDKYDVNSGVQAVERHIKAGVPADKLVMGIPFYGRQWAKVSSTKDGLYEPANEGGIIVPYWDIVEKIKSGNYKKGYDESAKASYLWNATDSIFISYDTPKDVQLKAKYIKEKGLGGAMFWEYSLDKDQELLNALYKNIK</sequence>
<dbReference type="InterPro" id="IPR001223">
    <property type="entry name" value="Glyco_hydro18_cat"/>
</dbReference>
<dbReference type="SUPFAM" id="SSF54556">
    <property type="entry name" value="Chitinase insertion domain"/>
    <property type="match status" value="1"/>
</dbReference>
<comment type="similarity">
    <text evidence="7">Belongs to the glycosyl hydrolase 18 family.</text>
</comment>
<dbReference type="Gene3D" id="3.20.20.80">
    <property type="entry name" value="Glycosidases"/>
    <property type="match status" value="1"/>
</dbReference>
<dbReference type="InterPro" id="IPR011583">
    <property type="entry name" value="Chitinase_II/V-like_cat"/>
</dbReference>
<dbReference type="PROSITE" id="PS51910">
    <property type="entry name" value="GH18_2"/>
    <property type="match status" value="1"/>
</dbReference>
<accession>A0ABW3RFF8</accession>
<dbReference type="SUPFAM" id="SSF51445">
    <property type="entry name" value="(Trans)glycosidases"/>
    <property type="match status" value="1"/>
</dbReference>